<dbReference type="InterPro" id="IPR006569">
    <property type="entry name" value="CID_dom"/>
</dbReference>
<feature type="domain" description="CID" evidence="7">
    <location>
        <begin position="8"/>
        <end position="137"/>
    </location>
</feature>
<dbReference type="PANTHER" id="PTHR12460">
    <property type="entry name" value="CYCLIN-DEPENDENT KINASE INHIBITOR-RELATED PROTEIN"/>
    <property type="match status" value="1"/>
</dbReference>
<feature type="compositionally biased region" description="Polar residues" evidence="6">
    <location>
        <begin position="443"/>
        <end position="452"/>
    </location>
</feature>
<comment type="subunit">
    <text evidence="4">Associates with the RNA polymerase II complex.</text>
</comment>
<feature type="compositionally biased region" description="Polar residues" evidence="6">
    <location>
        <begin position="519"/>
        <end position="543"/>
    </location>
</feature>
<gene>
    <name evidence="8" type="ORF">PHYEVI_LOCUS726</name>
</gene>
<feature type="compositionally biased region" description="Low complexity" evidence="6">
    <location>
        <begin position="797"/>
        <end position="806"/>
    </location>
</feature>
<dbReference type="CDD" id="cd16981">
    <property type="entry name" value="CID_RPRD_like"/>
    <property type="match status" value="1"/>
</dbReference>
<evidence type="ECO:0000256" key="3">
    <source>
        <dbReference type="ARBA" id="ARBA00022990"/>
    </source>
</evidence>
<feature type="compositionally biased region" description="Polar residues" evidence="6">
    <location>
        <begin position="385"/>
        <end position="399"/>
    </location>
</feature>
<dbReference type="FunFam" id="1.25.40.90:FF:000020">
    <property type="entry name" value="regulation of nuclear pre-mRNA domain-containing protein 2 isoform X1"/>
    <property type="match status" value="1"/>
</dbReference>
<dbReference type="GO" id="GO:0031124">
    <property type="term" value="P:mRNA 3'-end processing"/>
    <property type="evidence" value="ECO:0007669"/>
    <property type="project" value="TreeGrafter"/>
</dbReference>
<proteinExistence type="predicted"/>
<feature type="region of interest" description="Disordered" evidence="6">
    <location>
        <begin position="383"/>
        <end position="598"/>
    </location>
</feature>
<feature type="compositionally biased region" description="Low complexity" evidence="6">
    <location>
        <begin position="302"/>
        <end position="314"/>
    </location>
</feature>
<keyword evidence="2" id="KW-0597">Phosphoprotein</keyword>
<dbReference type="InterPro" id="IPR008942">
    <property type="entry name" value="ENTH_VHS"/>
</dbReference>
<dbReference type="SMART" id="SM00582">
    <property type="entry name" value="RPR"/>
    <property type="match status" value="1"/>
</dbReference>
<evidence type="ECO:0000313" key="9">
    <source>
        <dbReference type="Proteomes" id="UP001153712"/>
    </source>
</evidence>
<keyword evidence="9" id="KW-1185">Reference proteome</keyword>
<accession>A0A9N9TAE6</accession>
<dbReference type="OrthoDB" id="10069473at2759"/>
<organism evidence="8 9">
    <name type="scientific">Phyllotreta striolata</name>
    <name type="common">Striped flea beetle</name>
    <name type="synonym">Crioceris striolata</name>
    <dbReference type="NCBI Taxonomy" id="444603"/>
    <lineage>
        <taxon>Eukaryota</taxon>
        <taxon>Metazoa</taxon>
        <taxon>Ecdysozoa</taxon>
        <taxon>Arthropoda</taxon>
        <taxon>Hexapoda</taxon>
        <taxon>Insecta</taxon>
        <taxon>Pterygota</taxon>
        <taxon>Neoptera</taxon>
        <taxon>Endopterygota</taxon>
        <taxon>Coleoptera</taxon>
        <taxon>Polyphaga</taxon>
        <taxon>Cucujiformia</taxon>
        <taxon>Chrysomeloidea</taxon>
        <taxon>Chrysomelidae</taxon>
        <taxon>Galerucinae</taxon>
        <taxon>Alticini</taxon>
        <taxon>Phyllotreta</taxon>
    </lineage>
</organism>
<dbReference type="PANTHER" id="PTHR12460:SF40">
    <property type="entry name" value="REGULATION OF NUCLEAR PRE-MRNA DOMAIN-CONTAINING PROTEIN 2"/>
    <property type="match status" value="1"/>
</dbReference>
<evidence type="ECO:0000256" key="2">
    <source>
        <dbReference type="ARBA" id="ARBA00022553"/>
    </source>
</evidence>
<dbReference type="GO" id="GO:0000993">
    <property type="term" value="F:RNA polymerase II complex binding"/>
    <property type="evidence" value="ECO:0007669"/>
    <property type="project" value="TreeGrafter"/>
</dbReference>
<evidence type="ECO:0000256" key="1">
    <source>
        <dbReference type="ARBA" id="ARBA00022481"/>
    </source>
</evidence>
<dbReference type="Gene3D" id="1.25.40.90">
    <property type="match status" value="1"/>
</dbReference>
<feature type="region of interest" description="Disordered" evidence="6">
    <location>
        <begin position="268"/>
        <end position="315"/>
    </location>
</feature>
<dbReference type="AlphaFoldDB" id="A0A9N9TAE6"/>
<feature type="compositionally biased region" description="Polar residues" evidence="6">
    <location>
        <begin position="462"/>
        <end position="471"/>
    </location>
</feature>
<dbReference type="PROSITE" id="PS51391">
    <property type="entry name" value="CID"/>
    <property type="match status" value="1"/>
</dbReference>
<sequence length="829" mass="93509">MGTQKVADDDFNVLQFEKQLLNLKDSQEAINTCCQWCLQNRTHHKKIVNSWLNVLKRVKVEQRLVLFYLANDVVQYSKRKNFDFVESWGTALQKATTMVRDEKVKHKILRIFKIWEQRGVYNEEFISDLCGLLSVLPSAPKNDEPHEFQPSYVVTKIKTCSKLEKDTDTKLKLLNEHNPKIQIGDGLIGSLKDRVHVDDVEKEIEVYIKHMEDYINALKLEIKNRITLISVLKQAETQLEADRKDVKVVANAYKMFGTRVKTFQRKLEEHRESLNSPIPSPDINAPSPSPDSDIDLPEEPNIKSALSNKSASNNYNPKVDLQFSSNYYTPVTSAVNDSSIDVGSSTFLSANGFSSFIGSETFNLENFNSSLFSNVSNFTNSNDSITEQTYTPPKRSSQNPPLPVEAPSTQPSFGYDPSHVPLLPPPMPPFSKAEDDFGRSGSYEATYTSNSEPAIPFKDSYESSLNSNRYQPNDEYNPEDDVTTWEPDGSWNSIPPVPDTEDSVSSSLGTKDVDHRNLISLTGSPGQSNSQNSATDSLWNQSDQDYRIPPQANPSLNLPAPPISSMDQDYRIGFSINQLKLPPPPPPPPKFHDHKHRDSLHVESPENIDMDLSDEDSRQHKHDNLKVIIDGHKNNKQSQFMLEPPPPLPELPEDDANNIFDDLSNDFDNDEDKPDAPLLLPPPPLLNFNNLMGPPIMPHMNTSMLPPPLLQPPPMIPGRPLAGPNSWMAEEERSEMINQRLNEESQWAEDMDHSQNNWGGPQPLMSFNDFGGFRGRNGARGNFNNRGNKGRNRNKNQNRGNGNFRGNRGGNRGFFHRGNFRGAFQRGGF</sequence>
<name>A0A9N9TAE6_PHYSR</name>
<dbReference type="Proteomes" id="UP001153712">
    <property type="component" value="Chromosome 1"/>
</dbReference>
<evidence type="ECO:0000256" key="4">
    <source>
        <dbReference type="ARBA" id="ARBA00062892"/>
    </source>
</evidence>
<keyword evidence="3" id="KW-0007">Acetylation</keyword>
<dbReference type="Gene3D" id="6.10.250.2560">
    <property type="match status" value="1"/>
</dbReference>
<evidence type="ECO:0000259" key="7">
    <source>
        <dbReference type="PROSITE" id="PS51391"/>
    </source>
</evidence>
<reference evidence="8" key="1">
    <citation type="submission" date="2022-01" db="EMBL/GenBank/DDBJ databases">
        <authorList>
            <person name="King R."/>
        </authorList>
    </citation>
    <scope>NUCLEOTIDE SEQUENCE</scope>
</reference>
<protein>
    <recommendedName>
        <fullName evidence="5">Regulation of nuclear pre-mRNA domain-containing protein 2</fullName>
    </recommendedName>
</protein>
<evidence type="ECO:0000256" key="6">
    <source>
        <dbReference type="SAM" id="MobiDB-lite"/>
    </source>
</evidence>
<dbReference type="SUPFAM" id="SSF48464">
    <property type="entry name" value="ENTH/VHS domain"/>
    <property type="match status" value="1"/>
</dbReference>
<dbReference type="Pfam" id="PF04818">
    <property type="entry name" value="CID"/>
    <property type="match status" value="1"/>
</dbReference>
<keyword evidence="1" id="KW-0488">Methylation</keyword>
<dbReference type="EMBL" id="OU900094">
    <property type="protein sequence ID" value="CAG9854262.1"/>
    <property type="molecule type" value="Genomic_DNA"/>
</dbReference>
<feature type="region of interest" description="Disordered" evidence="6">
    <location>
        <begin position="775"/>
        <end position="829"/>
    </location>
</feature>
<evidence type="ECO:0000256" key="5">
    <source>
        <dbReference type="ARBA" id="ARBA00067342"/>
    </source>
</evidence>
<feature type="compositionally biased region" description="Low complexity" evidence="6">
    <location>
        <begin position="820"/>
        <end position="829"/>
    </location>
</feature>
<evidence type="ECO:0000313" key="8">
    <source>
        <dbReference type="EMBL" id="CAG9854262.1"/>
    </source>
</evidence>